<name>G4REA8_PELHB</name>
<comment type="subcellular location">
    <subcellularLocation>
        <location evidence="10">Cell inner membrane</location>
    </subcellularLocation>
    <subcellularLocation>
        <location evidence="2">Cell membrane</location>
        <topology evidence="2">Single-pass membrane protein</topology>
    </subcellularLocation>
</comment>
<keyword evidence="10" id="KW-0997">Cell inner membrane</keyword>
<comment type="similarity">
    <text evidence="3 10">Belongs to the FliL family.</text>
</comment>
<reference evidence="11 12" key="1">
    <citation type="journal article" date="2012" name="J. Bacteriol.">
        <title>Complete genome sequence of Pelagibacterium halotolerans B2T.</title>
        <authorList>
            <person name="Huo Y.Y."/>
            <person name="Cheng H."/>
            <person name="Han X.F."/>
            <person name="Jiang X.W."/>
            <person name="Sun C."/>
            <person name="Zhang X.Q."/>
            <person name="Zhu X.F."/>
            <person name="Liu Y.F."/>
            <person name="Li P.F."/>
            <person name="Ni P.X."/>
            <person name="Wu M."/>
        </authorList>
    </citation>
    <scope>NUCLEOTIDE SEQUENCE [LARGE SCALE GENOMIC DNA]</scope>
    <source>
        <strain evidence="12">DSM 22347 / JCM 15775 / CGMCC 1.7692 / B2</strain>
    </source>
</reference>
<dbReference type="Proteomes" id="UP000008850">
    <property type="component" value="Chromosome"/>
</dbReference>
<proteinExistence type="inferred from homology"/>
<dbReference type="GO" id="GO:0009425">
    <property type="term" value="C:bacterial-type flagellum basal body"/>
    <property type="evidence" value="ECO:0007669"/>
    <property type="project" value="InterPro"/>
</dbReference>
<accession>G4REA8</accession>
<dbReference type="KEGG" id="phl:KKY_1861"/>
<protein>
    <recommendedName>
        <fullName evidence="10">Flagellar protein FliL</fullName>
    </recommendedName>
</protein>
<dbReference type="GO" id="GO:0005886">
    <property type="term" value="C:plasma membrane"/>
    <property type="evidence" value="ECO:0007669"/>
    <property type="project" value="UniProtKB-SubCell"/>
</dbReference>
<feature type="transmembrane region" description="Helical" evidence="10">
    <location>
        <begin position="26"/>
        <end position="46"/>
    </location>
</feature>
<evidence type="ECO:0000256" key="9">
    <source>
        <dbReference type="ARBA" id="ARBA00023136"/>
    </source>
</evidence>
<dbReference type="STRING" id="1082931.KKY_1861"/>
<evidence type="ECO:0000313" key="11">
    <source>
        <dbReference type="EMBL" id="AEQ51872.1"/>
    </source>
</evidence>
<gene>
    <name evidence="11" type="ordered locus">KKY_1861</name>
</gene>
<dbReference type="eggNOG" id="COG1580">
    <property type="taxonomic scope" value="Bacteria"/>
</dbReference>
<keyword evidence="11" id="KW-0969">Cilium</keyword>
<keyword evidence="4" id="KW-1003">Cell membrane</keyword>
<keyword evidence="11" id="KW-0282">Flagellum</keyword>
<sequence length="165" mass="17826">MTDVTETEINATSEAAPAKKGLPKMALIGGGVAVLLLVAGAGGWFLTQSGGGDAGHDGEIEVAAETAFYDLPDITVNLSNPGGAAEFLRMRIALEVRDETMIEVIEPRLPRVLDAFQVYLRELRRSDIEGSAGIYRLKEELLRRVNLAVYPASVDNILFKDILVQ</sequence>
<keyword evidence="12" id="KW-1185">Reference proteome</keyword>
<evidence type="ECO:0000256" key="10">
    <source>
        <dbReference type="RuleBase" id="RU364125"/>
    </source>
</evidence>
<keyword evidence="7 10" id="KW-0283">Flagellar rotation</keyword>
<dbReference type="EMBL" id="CP003075">
    <property type="protein sequence ID" value="AEQ51872.1"/>
    <property type="molecule type" value="Genomic_DNA"/>
</dbReference>
<dbReference type="HOGENOM" id="CLU_099018_2_1_5"/>
<keyword evidence="11" id="KW-0966">Cell projection</keyword>
<dbReference type="PANTHER" id="PTHR35091:SF2">
    <property type="entry name" value="FLAGELLAR PROTEIN FLIL"/>
    <property type="match status" value="1"/>
</dbReference>
<keyword evidence="6 10" id="KW-0812">Transmembrane</keyword>
<dbReference type="GO" id="GO:0071978">
    <property type="term" value="P:bacterial-type flagellum-dependent swarming motility"/>
    <property type="evidence" value="ECO:0007669"/>
    <property type="project" value="TreeGrafter"/>
</dbReference>
<keyword evidence="8 10" id="KW-1133">Transmembrane helix</keyword>
<evidence type="ECO:0000256" key="7">
    <source>
        <dbReference type="ARBA" id="ARBA00022779"/>
    </source>
</evidence>
<dbReference type="PANTHER" id="PTHR35091">
    <property type="entry name" value="FLAGELLAR PROTEIN FLIL"/>
    <property type="match status" value="1"/>
</dbReference>
<evidence type="ECO:0000256" key="8">
    <source>
        <dbReference type="ARBA" id="ARBA00022989"/>
    </source>
</evidence>
<keyword evidence="5 10" id="KW-0145">Chemotaxis</keyword>
<evidence type="ECO:0000256" key="6">
    <source>
        <dbReference type="ARBA" id="ARBA00022692"/>
    </source>
</evidence>
<evidence type="ECO:0000256" key="2">
    <source>
        <dbReference type="ARBA" id="ARBA00004162"/>
    </source>
</evidence>
<evidence type="ECO:0000256" key="3">
    <source>
        <dbReference type="ARBA" id="ARBA00008281"/>
    </source>
</evidence>
<dbReference type="PATRIC" id="fig|1082931.4.peg.1831"/>
<organism evidence="11 12">
    <name type="scientific">Pelagibacterium halotolerans (strain DSM 22347 / JCM 15775 / CGMCC 1.7692 / B2)</name>
    <dbReference type="NCBI Taxonomy" id="1082931"/>
    <lineage>
        <taxon>Bacteria</taxon>
        <taxon>Pseudomonadati</taxon>
        <taxon>Pseudomonadota</taxon>
        <taxon>Alphaproteobacteria</taxon>
        <taxon>Hyphomicrobiales</taxon>
        <taxon>Devosiaceae</taxon>
        <taxon>Pelagibacterium</taxon>
    </lineage>
</organism>
<evidence type="ECO:0000256" key="5">
    <source>
        <dbReference type="ARBA" id="ARBA00022500"/>
    </source>
</evidence>
<keyword evidence="9 10" id="KW-0472">Membrane</keyword>
<evidence type="ECO:0000256" key="4">
    <source>
        <dbReference type="ARBA" id="ARBA00022475"/>
    </source>
</evidence>
<dbReference type="GO" id="GO:0006935">
    <property type="term" value="P:chemotaxis"/>
    <property type="evidence" value="ECO:0007669"/>
    <property type="project" value="UniProtKB-KW"/>
</dbReference>
<dbReference type="Pfam" id="PF03748">
    <property type="entry name" value="FliL"/>
    <property type="match status" value="1"/>
</dbReference>
<evidence type="ECO:0000256" key="1">
    <source>
        <dbReference type="ARBA" id="ARBA00002254"/>
    </source>
</evidence>
<dbReference type="RefSeq" id="WP_014131021.1">
    <property type="nucleotide sequence ID" value="NC_016078.1"/>
</dbReference>
<comment type="function">
    <text evidence="1 10">Controls the rotational direction of flagella during chemotaxis.</text>
</comment>
<dbReference type="InterPro" id="IPR005503">
    <property type="entry name" value="FliL"/>
</dbReference>
<evidence type="ECO:0000313" key="12">
    <source>
        <dbReference type="Proteomes" id="UP000008850"/>
    </source>
</evidence>
<dbReference type="AlphaFoldDB" id="G4REA8"/>